<proteinExistence type="predicted"/>
<feature type="coiled-coil region" evidence="1">
    <location>
        <begin position="142"/>
        <end position="169"/>
    </location>
</feature>
<protein>
    <submittedName>
        <fullName evidence="2">Uncharacterized protein</fullName>
    </submittedName>
</protein>
<evidence type="ECO:0000313" key="2">
    <source>
        <dbReference type="EMBL" id="GEU61795.1"/>
    </source>
</evidence>
<reference evidence="2" key="1">
    <citation type="journal article" date="2019" name="Sci. Rep.">
        <title>Draft genome of Tanacetum cinerariifolium, the natural source of mosquito coil.</title>
        <authorList>
            <person name="Yamashiro T."/>
            <person name="Shiraishi A."/>
            <person name="Satake H."/>
            <person name="Nakayama K."/>
        </authorList>
    </citation>
    <scope>NUCLEOTIDE SEQUENCE</scope>
</reference>
<name>A0A6L2LNU6_TANCI</name>
<keyword evidence="1" id="KW-0175">Coiled coil</keyword>
<dbReference type="EMBL" id="BKCJ010004563">
    <property type="protein sequence ID" value="GEU61795.1"/>
    <property type="molecule type" value="Genomic_DNA"/>
</dbReference>
<dbReference type="AlphaFoldDB" id="A0A6L2LNU6"/>
<comment type="caution">
    <text evidence="2">The sequence shown here is derived from an EMBL/GenBank/DDBJ whole genome shotgun (WGS) entry which is preliminary data.</text>
</comment>
<sequence length="184" mass="20045">MGKTHLAVLIGVKAGVSLGLRRLITFIGSSGCEDDGNGGFGDAAVIQMVVTSGAAVIGGANNRGLSLQKRRRLRPLSDRDCLEIEEQLLEVEAEAGYAINIADEEINLAGLWMTLAAAGIKFGTCSFQFHGTLRLGGGKKVAKAAKEIIDELHEKARKLKEDSMRHEWKKYTNMHIQLNKRWGK</sequence>
<organism evidence="2">
    <name type="scientific">Tanacetum cinerariifolium</name>
    <name type="common">Dalmatian daisy</name>
    <name type="synonym">Chrysanthemum cinerariifolium</name>
    <dbReference type="NCBI Taxonomy" id="118510"/>
    <lineage>
        <taxon>Eukaryota</taxon>
        <taxon>Viridiplantae</taxon>
        <taxon>Streptophyta</taxon>
        <taxon>Embryophyta</taxon>
        <taxon>Tracheophyta</taxon>
        <taxon>Spermatophyta</taxon>
        <taxon>Magnoliopsida</taxon>
        <taxon>eudicotyledons</taxon>
        <taxon>Gunneridae</taxon>
        <taxon>Pentapetalae</taxon>
        <taxon>asterids</taxon>
        <taxon>campanulids</taxon>
        <taxon>Asterales</taxon>
        <taxon>Asteraceae</taxon>
        <taxon>Asteroideae</taxon>
        <taxon>Anthemideae</taxon>
        <taxon>Anthemidinae</taxon>
        <taxon>Tanacetum</taxon>
    </lineage>
</organism>
<evidence type="ECO:0000256" key="1">
    <source>
        <dbReference type="SAM" id="Coils"/>
    </source>
</evidence>
<gene>
    <name evidence="2" type="ORF">Tci_033773</name>
</gene>
<accession>A0A6L2LNU6</accession>